<gene>
    <name evidence="4" type="ORF">BOW53_14715</name>
</gene>
<dbReference type="RefSeq" id="WP_078484848.1">
    <property type="nucleotide sequence ID" value="NZ_MPRL01000077.1"/>
</dbReference>
<name>A0A1T2L0Q4_9GAMM</name>
<dbReference type="AlphaFoldDB" id="A0A1T2L0Q4"/>
<dbReference type="Gene3D" id="6.10.340.10">
    <property type="match status" value="1"/>
</dbReference>
<evidence type="ECO:0000256" key="2">
    <source>
        <dbReference type="SAM" id="Phobius"/>
    </source>
</evidence>
<evidence type="ECO:0000256" key="1">
    <source>
        <dbReference type="SAM" id="Coils"/>
    </source>
</evidence>
<feature type="domain" description="HAMP" evidence="3">
    <location>
        <begin position="76"/>
        <end position="128"/>
    </location>
</feature>
<keyword evidence="5" id="KW-1185">Reference proteome</keyword>
<dbReference type="InterPro" id="IPR003660">
    <property type="entry name" value="HAMP_dom"/>
</dbReference>
<keyword evidence="2" id="KW-0472">Membrane</keyword>
<sequence length="165" mass="18677">MERREQLVVNKDFQQRFVVGMIFSVVLLINLVILFDLLSGSSMLVGELSELQFLIIGLAELFIVGIVYFLGIRLSHQVAGPVYVVSNSLEKMGDGDLSFKVRLRKRDFFREVEGDFNDNVEKLRERIVALKTIAQKLEGSLGEGQQDAQELVGELKTKLDELKTE</sequence>
<accession>A0A1T2L0Q4</accession>
<feature type="transmembrane region" description="Helical" evidence="2">
    <location>
        <begin position="51"/>
        <end position="70"/>
    </location>
</feature>
<dbReference type="PROSITE" id="PS50885">
    <property type="entry name" value="HAMP"/>
    <property type="match status" value="1"/>
</dbReference>
<evidence type="ECO:0000313" key="5">
    <source>
        <dbReference type="Proteomes" id="UP000191110"/>
    </source>
</evidence>
<proteinExistence type="predicted"/>
<dbReference type="GO" id="GO:0016020">
    <property type="term" value="C:membrane"/>
    <property type="evidence" value="ECO:0007669"/>
    <property type="project" value="InterPro"/>
</dbReference>
<feature type="coiled-coil region" evidence="1">
    <location>
        <begin position="120"/>
        <end position="165"/>
    </location>
</feature>
<feature type="transmembrane region" description="Helical" evidence="2">
    <location>
        <begin position="21"/>
        <end position="45"/>
    </location>
</feature>
<dbReference type="EMBL" id="MPRL01000077">
    <property type="protein sequence ID" value="OOZ38644.1"/>
    <property type="molecule type" value="Genomic_DNA"/>
</dbReference>
<dbReference type="OrthoDB" id="5736802at2"/>
<keyword evidence="2" id="KW-0812">Transmembrane</keyword>
<dbReference type="Proteomes" id="UP000191110">
    <property type="component" value="Unassembled WGS sequence"/>
</dbReference>
<organism evidence="4 5">
    <name type="scientific">Solemya pervernicosa gill symbiont</name>
    <dbReference type="NCBI Taxonomy" id="642797"/>
    <lineage>
        <taxon>Bacteria</taxon>
        <taxon>Pseudomonadati</taxon>
        <taxon>Pseudomonadota</taxon>
        <taxon>Gammaproteobacteria</taxon>
        <taxon>sulfur-oxidizing symbionts</taxon>
    </lineage>
</organism>
<keyword evidence="1" id="KW-0175">Coiled coil</keyword>
<reference evidence="4 5" key="1">
    <citation type="submission" date="2016-11" db="EMBL/GenBank/DDBJ databases">
        <title>Mixed transmission modes and dynamic genome evolution in an obligate animal-bacterial symbiosis.</title>
        <authorList>
            <person name="Russell S.L."/>
            <person name="Corbett-Detig R.B."/>
            <person name="Cavanaugh C.M."/>
        </authorList>
    </citation>
    <scope>NUCLEOTIDE SEQUENCE [LARGE SCALE GENOMIC DNA]</scope>
    <source>
        <strain evidence="4">Sveles-Q1</strain>
    </source>
</reference>
<evidence type="ECO:0000313" key="4">
    <source>
        <dbReference type="EMBL" id="OOZ38644.1"/>
    </source>
</evidence>
<protein>
    <recommendedName>
        <fullName evidence="3">HAMP domain-containing protein</fullName>
    </recommendedName>
</protein>
<evidence type="ECO:0000259" key="3">
    <source>
        <dbReference type="PROSITE" id="PS50885"/>
    </source>
</evidence>
<dbReference type="GO" id="GO:0007165">
    <property type="term" value="P:signal transduction"/>
    <property type="evidence" value="ECO:0007669"/>
    <property type="project" value="InterPro"/>
</dbReference>
<comment type="caution">
    <text evidence="4">The sequence shown here is derived from an EMBL/GenBank/DDBJ whole genome shotgun (WGS) entry which is preliminary data.</text>
</comment>
<keyword evidence="2" id="KW-1133">Transmembrane helix</keyword>